<feature type="domain" description="GH84" evidence="3">
    <location>
        <begin position="1"/>
        <end position="185"/>
    </location>
</feature>
<dbReference type="OrthoDB" id="6270287at2759"/>
<dbReference type="Pfam" id="PF07555">
    <property type="entry name" value="NAGidase"/>
    <property type="match status" value="1"/>
</dbReference>
<protein>
    <recommendedName>
        <fullName evidence="3">GH84 domain-containing protein</fullName>
    </recommendedName>
</protein>
<name>A0A448WYH6_9PLAT</name>
<reference evidence="4" key="1">
    <citation type="submission" date="2018-11" db="EMBL/GenBank/DDBJ databases">
        <authorList>
            <consortium name="Pathogen Informatics"/>
        </authorList>
    </citation>
    <scope>NUCLEOTIDE SEQUENCE</scope>
</reference>
<evidence type="ECO:0000256" key="2">
    <source>
        <dbReference type="ARBA" id="ARBA00023295"/>
    </source>
</evidence>
<dbReference type="AlphaFoldDB" id="A0A448WYH6"/>
<evidence type="ECO:0000256" key="1">
    <source>
        <dbReference type="ARBA" id="ARBA00022801"/>
    </source>
</evidence>
<dbReference type="SUPFAM" id="SSF51445">
    <property type="entry name" value="(Trans)glycosidases"/>
    <property type="match status" value="1"/>
</dbReference>
<accession>A0A448WYH6</accession>
<dbReference type="Proteomes" id="UP000784294">
    <property type="component" value="Unassembled WGS sequence"/>
</dbReference>
<evidence type="ECO:0000259" key="3">
    <source>
        <dbReference type="PROSITE" id="PS52009"/>
    </source>
</evidence>
<dbReference type="PANTHER" id="PTHR13170">
    <property type="entry name" value="O-GLCNACASE"/>
    <property type="match status" value="1"/>
</dbReference>
<evidence type="ECO:0000313" key="4">
    <source>
        <dbReference type="EMBL" id="VEL23279.1"/>
    </source>
</evidence>
<dbReference type="InterPro" id="IPR011496">
    <property type="entry name" value="O-GlcNAcase_cat"/>
</dbReference>
<keyword evidence="1" id="KW-0378">Hydrolase</keyword>
<keyword evidence="2" id="KW-0326">Glycosidase</keyword>
<evidence type="ECO:0000313" key="5">
    <source>
        <dbReference type="Proteomes" id="UP000784294"/>
    </source>
</evidence>
<keyword evidence="5" id="KW-1185">Reference proteome</keyword>
<proteinExistence type="predicted"/>
<dbReference type="EMBL" id="CAAALY010061111">
    <property type="protein sequence ID" value="VEL23279.1"/>
    <property type="molecule type" value="Genomic_DNA"/>
</dbReference>
<sequence>MKSMRMNAYLYAPKDDTKHRQAWRELYTLQEEQQIKNLIVEAEEQGVLFIFAVSPGLDISYTTASDVDRLKQKLSQVFILLDYSQISKLGCRAYALLFDDIEPRLCPLDQEVYASPARAQAALANDIYQYLSTPDVFLFCPTEYCASWSVPNVARSSYLETIGSDLHAGLIFQPLHLSLNSGHAI</sequence>
<gene>
    <name evidence="4" type="ORF">PXEA_LOCUS16719</name>
</gene>
<organism evidence="4 5">
    <name type="scientific">Protopolystoma xenopodis</name>
    <dbReference type="NCBI Taxonomy" id="117903"/>
    <lineage>
        <taxon>Eukaryota</taxon>
        <taxon>Metazoa</taxon>
        <taxon>Spiralia</taxon>
        <taxon>Lophotrochozoa</taxon>
        <taxon>Platyhelminthes</taxon>
        <taxon>Monogenea</taxon>
        <taxon>Polyopisthocotylea</taxon>
        <taxon>Polystomatidea</taxon>
        <taxon>Polystomatidae</taxon>
        <taxon>Protopolystoma</taxon>
    </lineage>
</organism>
<comment type="caution">
    <text evidence="4">The sequence shown here is derived from an EMBL/GenBank/DDBJ whole genome shotgun (WGS) entry which is preliminary data.</text>
</comment>
<dbReference type="GO" id="GO:0016231">
    <property type="term" value="F:beta-N-acetylglucosaminidase activity"/>
    <property type="evidence" value="ECO:0007669"/>
    <property type="project" value="TreeGrafter"/>
</dbReference>
<dbReference type="PROSITE" id="PS52009">
    <property type="entry name" value="GH84"/>
    <property type="match status" value="1"/>
</dbReference>
<dbReference type="PANTHER" id="PTHR13170:SF16">
    <property type="entry name" value="PROTEIN O-GLCNACASE"/>
    <property type="match status" value="1"/>
</dbReference>
<dbReference type="Gene3D" id="3.20.20.80">
    <property type="entry name" value="Glycosidases"/>
    <property type="match status" value="1"/>
</dbReference>
<dbReference type="GO" id="GO:0009100">
    <property type="term" value="P:glycoprotein metabolic process"/>
    <property type="evidence" value="ECO:0007669"/>
    <property type="project" value="TreeGrafter"/>
</dbReference>
<dbReference type="InterPro" id="IPR051822">
    <property type="entry name" value="Glycosyl_Hydrolase_84"/>
</dbReference>
<dbReference type="InterPro" id="IPR017853">
    <property type="entry name" value="GH"/>
</dbReference>